<keyword evidence="14" id="KW-1185">Reference proteome</keyword>
<dbReference type="Gene3D" id="3.90.640.10">
    <property type="entry name" value="Actin, Chain A, domain 4"/>
    <property type="match status" value="1"/>
</dbReference>
<dbReference type="FunFam" id="3.90.640.10:FF:000003">
    <property type="entry name" value="Molecular chaperone DnaK"/>
    <property type="match status" value="1"/>
</dbReference>
<gene>
    <name evidence="13" type="ORF">A176_004280</name>
</gene>
<dbReference type="Gene3D" id="3.30.420.40">
    <property type="match status" value="2"/>
</dbReference>
<dbReference type="AlphaFoldDB" id="A0A0H4X0H1"/>
<evidence type="ECO:0000256" key="11">
    <source>
        <dbReference type="ARBA" id="ARBA00033103"/>
    </source>
</evidence>
<dbReference type="PANTHER" id="PTHR19375">
    <property type="entry name" value="HEAT SHOCK PROTEIN 70KDA"/>
    <property type="match status" value="1"/>
</dbReference>
<evidence type="ECO:0000256" key="4">
    <source>
        <dbReference type="ARBA" id="ARBA00022553"/>
    </source>
</evidence>
<evidence type="ECO:0000256" key="3">
    <source>
        <dbReference type="ARBA" id="ARBA00017249"/>
    </source>
</evidence>
<evidence type="ECO:0000256" key="7">
    <source>
        <dbReference type="ARBA" id="ARBA00023016"/>
    </source>
</evidence>
<dbReference type="PATRIC" id="fig|1297742.4.peg.4322"/>
<dbReference type="InterPro" id="IPR013126">
    <property type="entry name" value="Hsp_70_fam"/>
</dbReference>
<evidence type="ECO:0000256" key="12">
    <source>
        <dbReference type="RuleBase" id="RU003322"/>
    </source>
</evidence>
<reference evidence="13 14" key="1">
    <citation type="journal article" date="2016" name="PLoS ONE">
        <title>Complete Genome Sequence and Comparative Genomics of a Novel Myxobacterium Myxococcus hansupus.</title>
        <authorList>
            <person name="Sharma G."/>
            <person name="Narwani T."/>
            <person name="Subramanian S."/>
        </authorList>
    </citation>
    <scope>NUCLEOTIDE SEQUENCE [LARGE SCALE GENOMIC DNA]</scope>
    <source>
        <strain evidence="14">mixupus</strain>
    </source>
</reference>
<dbReference type="PROSITE" id="PS00297">
    <property type="entry name" value="HSP70_1"/>
    <property type="match status" value="1"/>
</dbReference>
<dbReference type="CDD" id="cd10234">
    <property type="entry name" value="ASKHA_NBD_HSP70_DnaK-like"/>
    <property type="match status" value="1"/>
</dbReference>
<evidence type="ECO:0000313" key="13">
    <source>
        <dbReference type="EMBL" id="AKQ67368.1"/>
    </source>
</evidence>
<evidence type="ECO:0000256" key="5">
    <source>
        <dbReference type="ARBA" id="ARBA00022741"/>
    </source>
</evidence>
<evidence type="ECO:0000256" key="10">
    <source>
        <dbReference type="ARBA" id="ARBA00030945"/>
    </source>
</evidence>
<keyword evidence="5 12" id="KW-0547">Nucleotide-binding</keyword>
<dbReference type="InterPro" id="IPR029047">
    <property type="entry name" value="HSP70_peptide-bd_sf"/>
</dbReference>
<dbReference type="KEGG" id="mym:A176_004280"/>
<dbReference type="SUPFAM" id="SSF53067">
    <property type="entry name" value="Actin-like ATPase domain"/>
    <property type="match status" value="2"/>
</dbReference>
<dbReference type="Gene3D" id="2.60.34.10">
    <property type="entry name" value="Substrate Binding Domain Of DNAk, Chain A, domain 1"/>
    <property type="match status" value="1"/>
</dbReference>
<name>A0A0H4X0H1_9BACT</name>
<keyword evidence="8" id="KW-0143">Chaperone</keyword>
<evidence type="ECO:0000256" key="1">
    <source>
        <dbReference type="ARBA" id="ARBA00007381"/>
    </source>
</evidence>
<evidence type="ECO:0000256" key="8">
    <source>
        <dbReference type="ARBA" id="ARBA00023186"/>
    </source>
</evidence>
<dbReference type="Proteomes" id="UP000009026">
    <property type="component" value="Chromosome"/>
</dbReference>
<keyword evidence="4" id="KW-0597">Phosphoprotein</keyword>
<dbReference type="SUPFAM" id="SSF100920">
    <property type="entry name" value="Heat shock protein 70kD (HSP70), peptide-binding domain"/>
    <property type="match status" value="1"/>
</dbReference>
<protein>
    <recommendedName>
        <fullName evidence="2">Chaperone protein DnaK</fullName>
    </recommendedName>
    <alternativeName>
        <fullName evidence="3">Chaperone protein dnaK</fullName>
    </alternativeName>
    <alternativeName>
        <fullName evidence="11">HSP70</fullName>
    </alternativeName>
    <alternativeName>
        <fullName evidence="10">Heat shock 70 kDa protein</fullName>
    </alternativeName>
    <alternativeName>
        <fullName evidence="9">Heat shock protein 70</fullName>
    </alternativeName>
</protein>
<keyword evidence="7" id="KW-0346">Stress response</keyword>
<evidence type="ECO:0000256" key="2">
    <source>
        <dbReference type="ARBA" id="ARBA00014415"/>
    </source>
</evidence>
<evidence type="ECO:0000313" key="14">
    <source>
        <dbReference type="Proteomes" id="UP000009026"/>
    </source>
</evidence>
<evidence type="ECO:0000256" key="9">
    <source>
        <dbReference type="ARBA" id="ARBA00030019"/>
    </source>
</evidence>
<dbReference type="STRING" id="1297742.A176_004280"/>
<dbReference type="GO" id="GO:0140662">
    <property type="term" value="F:ATP-dependent protein folding chaperone"/>
    <property type="evidence" value="ECO:0007669"/>
    <property type="project" value="InterPro"/>
</dbReference>
<keyword evidence="6 12" id="KW-0067">ATP-binding</keyword>
<dbReference type="InterPro" id="IPR043129">
    <property type="entry name" value="ATPase_NBD"/>
</dbReference>
<sequence>MPFTDGPLLKVFTGDGMADDIAIGIDLGTSYSCVSVVQDGQPIVIPNEWGETTHASCVSFLEDGSVLVGNAAKKNIITSPEQTVYSAKRLIGRYYFSDEVKKAQAVMPYRIVEGENNSVRIAVNDHSYSLPEISALVLKEMKAVAETYLGQEVTKAVVTVPAYFNDNQRQATKDAGRIAGMEVLRILNEPTSAALAYGFGRDVNQRVVVYDLGGGTFDVSILEIGKDVFEVLATAGDTYLGGDDFDDRIMTWLADDFLARTRLDVRQNKFCLQMLKEAAEKAKIDVGQTGSADILCQGICQDADGNIMDLKGQLNQDQFNRMVMDLVQRTFKVCDEALQSARLTAADIDAVILVGGPTRLPIIRNSVKHYFQKDPLEGINPDQVVAMGAALQSHALLDSKTETFLVDVTPLSLRIGTVGGYTEKIIDKNTPVPIDRSKTFTTSRDGQEKVKIRVYQGESNRADECEMLGEFEFAGFRIGYRGEVKIEVTFEINTDGLVHVSACDTETGQKTSTSITLSSGMSEADIQQSIQANRNTRLAGHNSNDLPAVAQ</sequence>
<comment type="similarity">
    <text evidence="1 12">Belongs to the heat shock protein 70 family.</text>
</comment>
<dbReference type="FunFam" id="3.30.420.40:FF:000004">
    <property type="entry name" value="Molecular chaperone DnaK"/>
    <property type="match status" value="1"/>
</dbReference>
<dbReference type="GO" id="GO:0005524">
    <property type="term" value="F:ATP binding"/>
    <property type="evidence" value="ECO:0007669"/>
    <property type="project" value="UniProtKB-KW"/>
</dbReference>
<dbReference type="EMBL" id="CP012109">
    <property type="protein sequence ID" value="AKQ67368.1"/>
    <property type="molecule type" value="Genomic_DNA"/>
</dbReference>
<dbReference type="InterPro" id="IPR018181">
    <property type="entry name" value="Heat_shock_70_CS"/>
</dbReference>
<dbReference type="NCBIfam" id="NF001413">
    <property type="entry name" value="PRK00290.1"/>
    <property type="match status" value="1"/>
</dbReference>
<organism evidence="13 14">
    <name type="scientific">Pseudomyxococcus hansupus</name>
    <dbReference type="NCBI Taxonomy" id="1297742"/>
    <lineage>
        <taxon>Bacteria</taxon>
        <taxon>Pseudomonadati</taxon>
        <taxon>Myxococcota</taxon>
        <taxon>Myxococcia</taxon>
        <taxon>Myxococcales</taxon>
        <taxon>Cystobacterineae</taxon>
        <taxon>Myxococcaceae</taxon>
        <taxon>Pseudomyxococcus</taxon>
    </lineage>
</organism>
<dbReference type="Pfam" id="PF00012">
    <property type="entry name" value="HSP70"/>
    <property type="match status" value="1"/>
</dbReference>
<accession>A0A0H4X0H1</accession>
<dbReference type="PROSITE" id="PS00329">
    <property type="entry name" value="HSP70_2"/>
    <property type="match status" value="1"/>
</dbReference>
<proteinExistence type="inferred from homology"/>
<dbReference type="eggNOG" id="COG0443">
    <property type="taxonomic scope" value="Bacteria"/>
</dbReference>
<dbReference type="PRINTS" id="PR00301">
    <property type="entry name" value="HEATSHOCK70"/>
</dbReference>
<evidence type="ECO:0000256" key="6">
    <source>
        <dbReference type="ARBA" id="ARBA00022840"/>
    </source>
</evidence>